<dbReference type="Proteomes" id="UP000680038">
    <property type="component" value="Unassembled WGS sequence"/>
</dbReference>
<dbReference type="EMBL" id="CAJRAF010000001">
    <property type="protein sequence ID" value="CAG4989670.1"/>
    <property type="molecule type" value="Genomic_DNA"/>
</dbReference>
<protein>
    <submittedName>
        <fullName evidence="1">Uncharacterized protein</fullName>
    </submittedName>
</protein>
<reference evidence="1" key="1">
    <citation type="submission" date="2021-04" db="EMBL/GenBank/DDBJ databases">
        <authorList>
            <person name="Rodrigo-Torres L."/>
            <person name="Arahal R. D."/>
            <person name="Lucena T."/>
        </authorList>
    </citation>
    <scope>NUCLEOTIDE SEQUENCE</scope>
    <source>
        <strain evidence="1">CECT 9275</strain>
    </source>
</reference>
<sequence length="225" mass="27130">MIPILGIILRGSIVLSIEPFFSAFLLTFGNYIIQKSAMQEIEPYYNWEKHYVASRDERSPFYSRTYNLDYYENAIYGYYIHPLWDFIGSETLYVKILFADYTKKFVIIEMFGEWNDTLHNDIMFFKRQVVDPLIEEGINQFILLGENVFDFHGGDDDYYAEWFDDVEDGWIAAVNFREHVEQQWQRFRLDYYLNFGGTLQLENWRTLQPEPFYELIKKLIIRRLA</sequence>
<evidence type="ECO:0000313" key="1">
    <source>
        <dbReference type="EMBL" id="CAG4989670.1"/>
    </source>
</evidence>
<accession>A0A916J7T1</accession>
<proteinExistence type="predicted"/>
<comment type="caution">
    <text evidence="1">The sequence shown here is derived from an EMBL/GenBank/DDBJ whole genome shotgun (WGS) entry which is preliminary data.</text>
</comment>
<evidence type="ECO:0000313" key="2">
    <source>
        <dbReference type="Proteomes" id="UP000680038"/>
    </source>
</evidence>
<name>A0A916J7T1_9BACT</name>
<dbReference type="AlphaFoldDB" id="A0A916J7T1"/>
<organism evidence="1 2">
    <name type="scientific">Dyadobacter helix</name>
    <dbReference type="NCBI Taxonomy" id="2822344"/>
    <lineage>
        <taxon>Bacteria</taxon>
        <taxon>Pseudomonadati</taxon>
        <taxon>Bacteroidota</taxon>
        <taxon>Cytophagia</taxon>
        <taxon>Cytophagales</taxon>
        <taxon>Spirosomataceae</taxon>
        <taxon>Dyadobacter</taxon>
    </lineage>
</organism>
<gene>
    <name evidence="1" type="ORF">DYBT9275_00339</name>
</gene>
<keyword evidence="2" id="KW-1185">Reference proteome</keyword>